<comment type="subunit">
    <text evidence="3">Homotrimer.</text>
</comment>
<comment type="caution">
    <text evidence="6">The sequence shown here is derived from an EMBL/GenBank/DDBJ whole genome shotgun (WGS) entry which is preliminary data.</text>
</comment>
<evidence type="ECO:0000313" key="7">
    <source>
        <dbReference type="Proteomes" id="UP000238196"/>
    </source>
</evidence>
<comment type="pathway">
    <text evidence="1">Carbohydrate acid metabolism.</text>
</comment>
<dbReference type="OrthoDB" id="7204076at2"/>
<proteinExistence type="inferred from homology"/>
<dbReference type="InterPro" id="IPR013785">
    <property type="entry name" value="Aldolase_TIM"/>
</dbReference>
<dbReference type="GO" id="GO:0008674">
    <property type="term" value="F:2-dehydro-3-deoxy-6-phosphogalactonate aldolase activity"/>
    <property type="evidence" value="ECO:0007669"/>
    <property type="project" value="UniProtKB-EC"/>
</dbReference>
<evidence type="ECO:0000313" key="6">
    <source>
        <dbReference type="EMBL" id="PPC74520.1"/>
    </source>
</evidence>
<keyword evidence="4 6" id="KW-0456">Lyase</keyword>
<comment type="similarity">
    <text evidence="2">Belongs to the KHG/KDPG aldolase family.</text>
</comment>
<reference evidence="6 7" key="1">
    <citation type="submission" date="2018-02" db="EMBL/GenBank/DDBJ databases">
        <title>novel marine gammaproteobacteria from coastal saline agro ecosystem.</title>
        <authorList>
            <person name="Krishnan R."/>
            <person name="Ramesh Kumar N."/>
        </authorList>
    </citation>
    <scope>NUCLEOTIDE SEQUENCE [LARGE SCALE GENOMIC DNA]</scope>
    <source>
        <strain evidence="6 7">228</strain>
    </source>
</reference>
<dbReference type="EMBL" id="PRLP01000143">
    <property type="protein sequence ID" value="PPC74520.1"/>
    <property type="molecule type" value="Genomic_DNA"/>
</dbReference>
<dbReference type="SUPFAM" id="SSF51569">
    <property type="entry name" value="Aldolase"/>
    <property type="match status" value="1"/>
</dbReference>
<gene>
    <name evidence="6" type="ORF">C4K68_24660</name>
</gene>
<protein>
    <submittedName>
        <fullName evidence="6">2-dehydro-3-deoxy-6-phosphogalactonate aldolase</fullName>
        <ecNumber evidence="6">4.1.2.21</ecNumber>
    </submittedName>
</protein>
<organism evidence="6 7">
    <name type="scientific">Proteobacteria bacterium 228</name>
    <dbReference type="NCBI Taxonomy" id="2083153"/>
    <lineage>
        <taxon>Bacteria</taxon>
        <taxon>Pseudomonadati</taxon>
        <taxon>Pseudomonadota</taxon>
    </lineage>
</organism>
<evidence type="ECO:0000256" key="4">
    <source>
        <dbReference type="ARBA" id="ARBA00023239"/>
    </source>
</evidence>
<dbReference type="PANTHER" id="PTHR30246:SF1">
    <property type="entry name" value="2-DEHYDRO-3-DEOXY-6-PHOSPHOGALACTONATE ALDOLASE-RELATED"/>
    <property type="match status" value="1"/>
</dbReference>
<dbReference type="InterPro" id="IPR000887">
    <property type="entry name" value="Aldlse_KDPG_KHG"/>
</dbReference>
<sequence length="203" mass="20956">MQRNLIAILRGVRPDEAEAVTAAIIDAGISRIEVPLNSPEPLRSIEIMARAFSDVAQIGAGTVLTVEQVAAVSAAGGSFVVSPNCFSDVIEATRMRGMGSFPGVLTPSECFTALRCGATALKVFPATMMGIEGLKAIRAVLPAGTQVLMVGGVDDSNFAQWLAAGADGFGIGSALYKPGKRVADVAAAAQRMVAAYDQYHGGQ</sequence>
<evidence type="ECO:0000256" key="1">
    <source>
        <dbReference type="ARBA" id="ARBA00004761"/>
    </source>
</evidence>
<evidence type="ECO:0000256" key="3">
    <source>
        <dbReference type="ARBA" id="ARBA00011233"/>
    </source>
</evidence>
<keyword evidence="5" id="KW-0119">Carbohydrate metabolism</keyword>
<dbReference type="EC" id="4.1.2.21" evidence="6"/>
<name>A0A2S5KIB9_9PROT</name>
<dbReference type="Proteomes" id="UP000238196">
    <property type="component" value="Unassembled WGS sequence"/>
</dbReference>
<dbReference type="Pfam" id="PF01081">
    <property type="entry name" value="Aldolase"/>
    <property type="match status" value="1"/>
</dbReference>
<evidence type="ECO:0000256" key="2">
    <source>
        <dbReference type="ARBA" id="ARBA00006906"/>
    </source>
</evidence>
<dbReference type="PANTHER" id="PTHR30246">
    <property type="entry name" value="2-KETO-3-DEOXY-6-PHOSPHOGLUCONATE ALDOLASE"/>
    <property type="match status" value="1"/>
</dbReference>
<dbReference type="Gene3D" id="3.20.20.70">
    <property type="entry name" value="Aldolase class I"/>
    <property type="match status" value="1"/>
</dbReference>
<dbReference type="AlphaFoldDB" id="A0A2S5KIB9"/>
<dbReference type="CDD" id="cd00452">
    <property type="entry name" value="KDPG_aldolase"/>
    <property type="match status" value="1"/>
</dbReference>
<dbReference type="NCBIfam" id="NF006600">
    <property type="entry name" value="PRK09140.1"/>
    <property type="match status" value="1"/>
</dbReference>
<accession>A0A2S5KIB9</accession>
<evidence type="ECO:0000256" key="5">
    <source>
        <dbReference type="ARBA" id="ARBA00023277"/>
    </source>
</evidence>